<organism evidence="9 10">
    <name type="scientific">Haloactinospora alba</name>
    <dbReference type="NCBI Taxonomy" id="405555"/>
    <lineage>
        <taxon>Bacteria</taxon>
        <taxon>Bacillati</taxon>
        <taxon>Actinomycetota</taxon>
        <taxon>Actinomycetes</taxon>
        <taxon>Streptosporangiales</taxon>
        <taxon>Nocardiopsidaceae</taxon>
        <taxon>Haloactinospora</taxon>
    </lineage>
</organism>
<dbReference type="GO" id="GO:0022857">
    <property type="term" value="F:transmembrane transporter activity"/>
    <property type="evidence" value="ECO:0007669"/>
    <property type="project" value="InterPro"/>
</dbReference>
<dbReference type="NCBIfam" id="TIGR00711">
    <property type="entry name" value="efflux_EmrB"/>
    <property type="match status" value="1"/>
</dbReference>
<keyword evidence="5 7" id="KW-1133">Transmembrane helix</keyword>
<evidence type="ECO:0000313" key="9">
    <source>
        <dbReference type="EMBL" id="TQN28493.1"/>
    </source>
</evidence>
<feature type="transmembrane region" description="Helical" evidence="7">
    <location>
        <begin position="450"/>
        <end position="467"/>
    </location>
</feature>
<name>A0A543N9I0_9ACTN</name>
<evidence type="ECO:0000256" key="1">
    <source>
        <dbReference type="ARBA" id="ARBA00004651"/>
    </source>
</evidence>
<evidence type="ECO:0000313" key="10">
    <source>
        <dbReference type="Proteomes" id="UP000317422"/>
    </source>
</evidence>
<evidence type="ECO:0000256" key="6">
    <source>
        <dbReference type="ARBA" id="ARBA00023136"/>
    </source>
</evidence>
<dbReference type="InterPro" id="IPR011701">
    <property type="entry name" value="MFS"/>
</dbReference>
<evidence type="ECO:0000256" key="2">
    <source>
        <dbReference type="ARBA" id="ARBA00022448"/>
    </source>
</evidence>
<evidence type="ECO:0000256" key="4">
    <source>
        <dbReference type="ARBA" id="ARBA00022692"/>
    </source>
</evidence>
<gene>
    <name evidence="9" type="ORF">FHX37_3838</name>
</gene>
<comment type="caution">
    <text evidence="9">The sequence shown here is derived from an EMBL/GenBank/DDBJ whole genome shotgun (WGS) entry which is preliminary data.</text>
</comment>
<protein>
    <submittedName>
        <fullName evidence="9">EmrB/QacA subfamily drug resistance transporter</fullName>
    </submittedName>
</protein>
<dbReference type="GO" id="GO:0005886">
    <property type="term" value="C:plasma membrane"/>
    <property type="evidence" value="ECO:0007669"/>
    <property type="project" value="UniProtKB-SubCell"/>
</dbReference>
<dbReference type="CDD" id="cd17503">
    <property type="entry name" value="MFS_LmrB_MDR_like"/>
    <property type="match status" value="1"/>
</dbReference>
<feature type="transmembrane region" description="Helical" evidence="7">
    <location>
        <begin position="369"/>
        <end position="390"/>
    </location>
</feature>
<dbReference type="PROSITE" id="PS50850">
    <property type="entry name" value="MFS"/>
    <property type="match status" value="1"/>
</dbReference>
<dbReference type="PANTHER" id="PTHR42718:SF46">
    <property type="entry name" value="BLR6921 PROTEIN"/>
    <property type="match status" value="1"/>
</dbReference>
<feature type="transmembrane region" description="Helical" evidence="7">
    <location>
        <begin position="24"/>
        <end position="46"/>
    </location>
</feature>
<feature type="transmembrane region" description="Helical" evidence="7">
    <location>
        <begin position="207"/>
        <end position="228"/>
    </location>
</feature>
<evidence type="ECO:0000256" key="5">
    <source>
        <dbReference type="ARBA" id="ARBA00022989"/>
    </source>
</evidence>
<reference evidence="9 10" key="1">
    <citation type="submission" date="2019-06" db="EMBL/GenBank/DDBJ databases">
        <title>Sequencing the genomes of 1000 actinobacteria strains.</title>
        <authorList>
            <person name="Klenk H.-P."/>
        </authorList>
    </citation>
    <scope>NUCLEOTIDE SEQUENCE [LARGE SCALE GENOMIC DNA]</scope>
    <source>
        <strain evidence="9 10">DSM 45015</strain>
    </source>
</reference>
<feature type="domain" description="Major facilitator superfamily (MFS) profile" evidence="8">
    <location>
        <begin position="24"/>
        <end position="473"/>
    </location>
</feature>
<keyword evidence="10" id="KW-1185">Reference proteome</keyword>
<dbReference type="RefSeq" id="WP_141925538.1">
    <property type="nucleotide sequence ID" value="NZ_VFQC01000002.1"/>
</dbReference>
<keyword evidence="2" id="KW-0813">Transport</keyword>
<feature type="transmembrane region" description="Helical" evidence="7">
    <location>
        <begin position="176"/>
        <end position="195"/>
    </location>
</feature>
<feature type="transmembrane region" description="Helical" evidence="7">
    <location>
        <begin position="282"/>
        <end position="304"/>
    </location>
</feature>
<evidence type="ECO:0000256" key="3">
    <source>
        <dbReference type="ARBA" id="ARBA00022475"/>
    </source>
</evidence>
<feature type="transmembrane region" description="Helical" evidence="7">
    <location>
        <begin position="310"/>
        <end position="332"/>
    </location>
</feature>
<evidence type="ECO:0000259" key="8">
    <source>
        <dbReference type="PROSITE" id="PS50850"/>
    </source>
</evidence>
<feature type="transmembrane region" description="Helical" evidence="7">
    <location>
        <begin position="58"/>
        <end position="79"/>
    </location>
</feature>
<sequence length="473" mass="49141">MARYRSGTEPASSTTRLDPDTRRLVAVFLAGAVLPLLDTTIVNVALDRLAAVFHAPVSTIQWVVTGYAMATALAIPVSAWAVRRFGGRRMWLFSLATFLAGSVLCGLAPNVGILVASRVVQGIGGGMSMPVLQTLLVRSAGQRQARRAMAAIGFPTVIAPVVGPVIGGVIVDGASWRWVFLVNVPVCLVALVWAWRGVPPTESDGSARLDGPGLALLAPGLVALVYALSRATGPEELAGWPFLLSFAVSLVLLAVFGRYALRTVREPVMDLRLFTVPSFTGAALTLWLSGIVFYGSLVLLPLYYQQVPGYSVLGAGLVLASQGVGALLARSLSGRGTDRVGTRAIVLAGLVAAVMGTLPFAVLDGGLRAWLLAGLVVRGAGLGIVTVSVMGAAYHDVPRESVAHASAVSRILLQLGAALGAAAVTTVLAWQVDAGTAADLEHAYQVTFRWLLVATAVTAVPALALPGRHPGGR</sequence>
<dbReference type="Proteomes" id="UP000317422">
    <property type="component" value="Unassembled WGS sequence"/>
</dbReference>
<feature type="transmembrane region" description="Helical" evidence="7">
    <location>
        <begin position="411"/>
        <end position="430"/>
    </location>
</feature>
<dbReference type="InterPro" id="IPR004638">
    <property type="entry name" value="EmrB-like"/>
</dbReference>
<evidence type="ECO:0000256" key="7">
    <source>
        <dbReference type="SAM" id="Phobius"/>
    </source>
</evidence>
<feature type="transmembrane region" description="Helical" evidence="7">
    <location>
        <begin position="119"/>
        <end position="137"/>
    </location>
</feature>
<accession>A0A543N9I0</accession>
<feature type="transmembrane region" description="Helical" evidence="7">
    <location>
        <begin position="240"/>
        <end position="261"/>
    </location>
</feature>
<feature type="transmembrane region" description="Helical" evidence="7">
    <location>
        <begin position="149"/>
        <end position="170"/>
    </location>
</feature>
<keyword evidence="4 7" id="KW-0812">Transmembrane</keyword>
<keyword evidence="3" id="KW-1003">Cell membrane</keyword>
<keyword evidence="6 7" id="KW-0472">Membrane</keyword>
<dbReference type="Gene3D" id="1.20.1250.20">
    <property type="entry name" value="MFS general substrate transporter like domains"/>
    <property type="match status" value="1"/>
</dbReference>
<dbReference type="OrthoDB" id="9812221at2"/>
<dbReference type="InterPro" id="IPR036259">
    <property type="entry name" value="MFS_trans_sf"/>
</dbReference>
<dbReference type="AlphaFoldDB" id="A0A543N9I0"/>
<feature type="transmembrane region" description="Helical" evidence="7">
    <location>
        <begin position="91"/>
        <end position="113"/>
    </location>
</feature>
<feature type="transmembrane region" description="Helical" evidence="7">
    <location>
        <begin position="344"/>
        <end position="363"/>
    </location>
</feature>
<dbReference type="EMBL" id="VFQC01000002">
    <property type="protein sequence ID" value="TQN28493.1"/>
    <property type="molecule type" value="Genomic_DNA"/>
</dbReference>
<dbReference type="SUPFAM" id="SSF103473">
    <property type="entry name" value="MFS general substrate transporter"/>
    <property type="match status" value="1"/>
</dbReference>
<dbReference type="Gene3D" id="1.20.1720.10">
    <property type="entry name" value="Multidrug resistance protein D"/>
    <property type="match status" value="1"/>
</dbReference>
<dbReference type="InterPro" id="IPR020846">
    <property type="entry name" value="MFS_dom"/>
</dbReference>
<dbReference type="PANTHER" id="PTHR42718">
    <property type="entry name" value="MAJOR FACILITATOR SUPERFAMILY MULTIDRUG TRANSPORTER MFSC"/>
    <property type="match status" value="1"/>
</dbReference>
<proteinExistence type="predicted"/>
<dbReference type="Pfam" id="PF07690">
    <property type="entry name" value="MFS_1"/>
    <property type="match status" value="1"/>
</dbReference>
<comment type="subcellular location">
    <subcellularLocation>
        <location evidence="1">Cell membrane</location>
        <topology evidence="1">Multi-pass membrane protein</topology>
    </subcellularLocation>
</comment>